<dbReference type="PANTHER" id="PTHR12197">
    <property type="entry name" value="HISTONE-LYSINE N-METHYLTRANSFERASE SMYD"/>
    <property type="match status" value="1"/>
</dbReference>
<sequence length="327" mass="37189">MGPSITASGHLDGEIPSIHSRVKAFPNLPLTEVLFLSKIIDRIVFLDKNGDQFGFQKERTFASLVDHKEDIKKDFAKMEHFEKLYSKMSLFRKAEMIDKLRWYFDCECSRCTDPADDVLTSIKCSTSECDEPLITSETATPTNITCPKCGNVTEDTTVISAQQLMLELPATFDPHCPAETLEELLIKAEKILHSNNVYISRLRTALFHVTGQLSANLGTMHKQIYNNYKMTFPKADRHVGYQLLHIVKALIEKGERSEAVSYAFDAMSIFEVCFGLDHPYYLQTLALWTYLEKKMLKSDQELIQLTNFSDNRPVDITGLLQKANILS</sequence>
<dbReference type="GO" id="GO:0005634">
    <property type="term" value="C:nucleus"/>
    <property type="evidence" value="ECO:0007669"/>
    <property type="project" value="TreeGrafter"/>
</dbReference>
<dbReference type="Gene3D" id="1.25.40.10">
    <property type="entry name" value="Tetratricopeptide repeat domain"/>
    <property type="match status" value="1"/>
</dbReference>
<protein>
    <submittedName>
        <fullName evidence="2">Tetratricopeptide repeat protein</fullName>
    </submittedName>
</protein>
<dbReference type="InterPro" id="IPR050869">
    <property type="entry name" value="H3K4_H4K5_MeTrfase"/>
</dbReference>
<dbReference type="InterPro" id="IPR011990">
    <property type="entry name" value="TPR-like_helical_dom_sf"/>
</dbReference>
<dbReference type="AlphaFoldDB" id="A0A1I7XI77"/>
<organism evidence="1 2">
    <name type="scientific">Heterorhabditis bacteriophora</name>
    <name type="common">Entomopathogenic nematode worm</name>
    <dbReference type="NCBI Taxonomy" id="37862"/>
    <lineage>
        <taxon>Eukaryota</taxon>
        <taxon>Metazoa</taxon>
        <taxon>Ecdysozoa</taxon>
        <taxon>Nematoda</taxon>
        <taxon>Chromadorea</taxon>
        <taxon>Rhabditida</taxon>
        <taxon>Rhabditina</taxon>
        <taxon>Rhabditomorpha</taxon>
        <taxon>Strongyloidea</taxon>
        <taxon>Heterorhabditidae</taxon>
        <taxon>Heterorhabditis</taxon>
    </lineage>
</organism>
<dbReference type="PANTHER" id="PTHR12197:SF300">
    <property type="entry name" value="HISTONE-LYSINE N-METHYLTRANSFERASE SET-18"/>
    <property type="match status" value="1"/>
</dbReference>
<evidence type="ECO:0000313" key="2">
    <source>
        <dbReference type="WBParaSite" id="Hba_17024"/>
    </source>
</evidence>
<proteinExistence type="predicted"/>
<evidence type="ECO:0000313" key="1">
    <source>
        <dbReference type="Proteomes" id="UP000095283"/>
    </source>
</evidence>
<dbReference type="WBParaSite" id="Hba_17024">
    <property type="protein sequence ID" value="Hba_17024"/>
    <property type="gene ID" value="Hba_17024"/>
</dbReference>
<accession>A0A1I7XI77</accession>
<reference evidence="2" key="1">
    <citation type="submission" date="2016-11" db="UniProtKB">
        <authorList>
            <consortium name="WormBaseParasite"/>
        </authorList>
    </citation>
    <scope>IDENTIFICATION</scope>
</reference>
<name>A0A1I7XI77_HETBA</name>
<keyword evidence="1" id="KW-1185">Reference proteome</keyword>
<dbReference type="Proteomes" id="UP000095283">
    <property type="component" value="Unplaced"/>
</dbReference>